<comment type="caution">
    <text evidence="3">The sequence shown here is derived from an EMBL/GenBank/DDBJ whole genome shotgun (WGS) entry which is preliminary data.</text>
</comment>
<dbReference type="AlphaFoldDB" id="A0A9D2PTF9"/>
<keyword evidence="3" id="KW-0808">Transferase</keyword>
<feature type="transmembrane region" description="Helical" evidence="1">
    <location>
        <begin position="162"/>
        <end position="181"/>
    </location>
</feature>
<feature type="transmembrane region" description="Helical" evidence="1">
    <location>
        <begin position="193"/>
        <end position="214"/>
    </location>
</feature>
<proteinExistence type="predicted"/>
<evidence type="ECO:0000259" key="2">
    <source>
        <dbReference type="Pfam" id="PF01757"/>
    </source>
</evidence>
<reference evidence="3" key="2">
    <citation type="submission" date="2021-04" db="EMBL/GenBank/DDBJ databases">
        <authorList>
            <person name="Gilroy R."/>
        </authorList>
    </citation>
    <scope>NUCLEOTIDE SEQUENCE</scope>
    <source>
        <strain evidence="3">CHK198-12963</strain>
    </source>
</reference>
<feature type="domain" description="Acyltransferase 3" evidence="2">
    <location>
        <begin position="5"/>
        <end position="305"/>
    </location>
</feature>
<feature type="transmembrane region" description="Helical" evidence="1">
    <location>
        <begin position="289"/>
        <end position="310"/>
    </location>
</feature>
<keyword evidence="1" id="KW-0812">Transmembrane</keyword>
<feature type="transmembrane region" description="Helical" evidence="1">
    <location>
        <begin position="69"/>
        <end position="87"/>
    </location>
</feature>
<dbReference type="Pfam" id="PF01757">
    <property type="entry name" value="Acyl_transf_3"/>
    <property type="match status" value="1"/>
</dbReference>
<feature type="transmembrane region" description="Helical" evidence="1">
    <location>
        <begin position="107"/>
        <end position="125"/>
    </location>
</feature>
<gene>
    <name evidence="3" type="ORF">H9931_08840</name>
</gene>
<feature type="transmembrane region" description="Helical" evidence="1">
    <location>
        <begin position="266"/>
        <end position="283"/>
    </location>
</feature>
<dbReference type="EMBL" id="DWWB01000049">
    <property type="protein sequence ID" value="HJC66809.1"/>
    <property type="molecule type" value="Genomic_DNA"/>
</dbReference>
<organism evidence="3 4">
    <name type="scientific">Candidatus Enterocloster excrementigallinarum</name>
    <dbReference type="NCBI Taxonomy" id="2838558"/>
    <lineage>
        <taxon>Bacteria</taxon>
        <taxon>Bacillati</taxon>
        <taxon>Bacillota</taxon>
        <taxon>Clostridia</taxon>
        <taxon>Lachnospirales</taxon>
        <taxon>Lachnospiraceae</taxon>
        <taxon>Enterocloster</taxon>
    </lineage>
</organism>
<dbReference type="Proteomes" id="UP000823863">
    <property type="component" value="Unassembled WGS sequence"/>
</dbReference>
<feature type="transmembrane region" description="Helical" evidence="1">
    <location>
        <begin position="226"/>
        <end position="245"/>
    </location>
</feature>
<sequence length="327" mass="38402">MERKYYIDFLKTFGILLLILAHVQAPDIVENIRCFDVPLLVFLSGILVPNSYNKSGNASKYFWKRIERLVFPSWLFLTGFYVCMLAVHQLPDISTILKSFLFQRDSGIVGGVWIILIYLWCAVLTPILQKIARMRHCWLLISFFIILYEVLIYVPGLVDNRLFYYTLFSAVPYGIFMLLGIKYDTLSAKEKLKLFIVGLGLLIFSSVVLFVRYGELQSPADYKYPAQLYFFSYSLPIIITLIELCKKLEPCMKKFSLVQFMSRHSLWIYLWQIFFLAVFNYVLCVSSWILTYLGIVCFSVLFTWIQNLSIEKISRKKNFYIFKYLSC</sequence>
<feature type="transmembrane region" description="Helical" evidence="1">
    <location>
        <begin position="137"/>
        <end position="156"/>
    </location>
</feature>
<accession>A0A9D2PTF9</accession>
<keyword evidence="1" id="KW-0472">Membrane</keyword>
<evidence type="ECO:0000313" key="4">
    <source>
        <dbReference type="Proteomes" id="UP000823863"/>
    </source>
</evidence>
<dbReference type="InterPro" id="IPR002656">
    <property type="entry name" value="Acyl_transf_3_dom"/>
</dbReference>
<protein>
    <submittedName>
        <fullName evidence="3">Acyltransferase</fullName>
    </submittedName>
</protein>
<evidence type="ECO:0000256" key="1">
    <source>
        <dbReference type="SAM" id="Phobius"/>
    </source>
</evidence>
<keyword evidence="3" id="KW-0012">Acyltransferase</keyword>
<name>A0A9D2PTF9_9FIRM</name>
<reference evidence="3" key="1">
    <citation type="journal article" date="2021" name="PeerJ">
        <title>Extensive microbial diversity within the chicken gut microbiome revealed by metagenomics and culture.</title>
        <authorList>
            <person name="Gilroy R."/>
            <person name="Ravi A."/>
            <person name="Getino M."/>
            <person name="Pursley I."/>
            <person name="Horton D.L."/>
            <person name="Alikhan N.F."/>
            <person name="Baker D."/>
            <person name="Gharbi K."/>
            <person name="Hall N."/>
            <person name="Watson M."/>
            <person name="Adriaenssens E.M."/>
            <person name="Foster-Nyarko E."/>
            <person name="Jarju S."/>
            <person name="Secka A."/>
            <person name="Antonio M."/>
            <person name="Oren A."/>
            <person name="Chaudhuri R.R."/>
            <person name="La Ragione R."/>
            <person name="Hildebrand F."/>
            <person name="Pallen M.J."/>
        </authorList>
    </citation>
    <scope>NUCLEOTIDE SEQUENCE</scope>
    <source>
        <strain evidence="3">CHK198-12963</strain>
    </source>
</reference>
<evidence type="ECO:0000313" key="3">
    <source>
        <dbReference type="EMBL" id="HJC66809.1"/>
    </source>
</evidence>
<dbReference type="GO" id="GO:0016747">
    <property type="term" value="F:acyltransferase activity, transferring groups other than amino-acyl groups"/>
    <property type="evidence" value="ECO:0007669"/>
    <property type="project" value="InterPro"/>
</dbReference>
<keyword evidence="1" id="KW-1133">Transmembrane helix</keyword>